<evidence type="ECO:0000313" key="2">
    <source>
        <dbReference type="Proteomes" id="UP000238707"/>
    </source>
</evidence>
<name>A0A2S7VSB8_9VIBR</name>
<dbReference type="EMBL" id="MSCI01000001">
    <property type="protein sequence ID" value="PQJ64765.1"/>
    <property type="molecule type" value="Genomic_DNA"/>
</dbReference>
<organism evidence="1 2">
    <name type="scientific">Vibrio chagasii</name>
    <dbReference type="NCBI Taxonomy" id="170679"/>
    <lineage>
        <taxon>Bacteria</taxon>
        <taxon>Pseudomonadati</taxon>
        <taxon>Pseudomonadota</taxon>
        <taxon>Gammaproteobacteria</taxon>
        <taxon>Vibrionales</taxon>
        <taxon>Vibrionaceae</taxon>
        <taxon>Vibrio</taxon>
    </lineage>
</organism>
<gene>
    <name evidence="1" type="ORF">BTO10_03920</name>
</gene>
<proteinExistence type="predicted"/>
<evidence type="ECO:0000313" key="1">
    <source>
        <dbReference type="EMBL" id="PQJ64765.1"/>
    </source>
</evidence>
<reference evidence="1 2" key="1">
    <citation type="submission" date="2016-12" db="EMBL/GenBank/DDBJ databases">
        <title>Diversity of luminous bacteria.</title>
        <authorList>
            <person name="Yoshizawa S."/>
            <person name="Kogure K."/>
        </authorList>
    </citation>
    <scope>NUCLEOTIDE SEQUENCE [LARGE SCALE GENOMIC DNA]</scope>
    <source>
        <strain evidence="1 2">LC2-408</strain>
    </source>
</reference>
<protein>
    <recommendedName>
        <fullName evidence="3">GpE family phage tail protein</fullName>
    </recommendedName>
</protein>
<dbReference type="Pfam" id="PF06528">
    <property type="entry name" value="Phage_P2_GpE"/>
    <property type="match status" value="1"/>
</dbReference>
<comment type="caution">
    <text evidence="1">The sequence shown here is derived from an EMBL/GenBank/DDBJ whole genome shotgun (WGS) entry which is preliminary data.</text>
</comment>
<dbReference type="InterPro" id="IPR009493">
    <property type="entry name" value="P2_GpE"/>
</dbReference>
<dbReference type="AlphaFoldDB" id="A0A2S7VSB8"/>
<evidence type="ECO:0008006" key="3">
    <source>
        <dbReference type="Google" id="ProtNLM"/>
    </source>
</evidence>
<dbReference type="Proteomes" id="UP000238707">
    <property type="component" value="Unassembled WGS sequence"/>
</dbReference>
<sequence length="47" mass="5719">MEHVEDYYADITSVFHWPPSEIDKLSYNDLLLFREKARQRTETEESE</sequence>
<keyword evidence="2" id="KW-1185">Reference proteome</keyword>
<accession>A0A2S7VSB8</accession>